<dbReference type="PATRIC" id="fig|993516.3.peg.6130"/>
<name>L7C9J2_RHOBT</name>
<evidence type="ECO:0000313" key="1">
    <source>
        <dbReference type="EMBL" id="ELP30332.1"/>
    </source>
</evidence>
<evidence type="ECO:0000313" key="2">
    <source>
        <dbReference type="Proteomes" id="UP000010959"/>
    </source>
</evidence>
<comment type="caution">
    <text evidence="1">The sequence shown here is derived from an EMBL/GenBank/DDBJ whole genome shotgun (WGS) entry which is preliminary data.</text>
</comment>
<reference evidence="1 2" key="1">
    <citation type="journal article" date="2013" name="Mar. Genomics">
        <title>Expression of sulfatases in Rhodopirellula baltica and the diversity of sulfatases in the genus Rhodopirellula.</title>
        <authorList>
            <person name="Wegner C.E."/>
            <person name="Richter-Heitmann T."/>
            <person name="Klindworth A."/>
            <person name="Klockow C."/>
            <person name="Richter M."/>
            <person name="Achstetter T."/>
            <person name="Glockner F.O."/>
            <person name="Harder J."/>
        </authorList>
    </citation>
    <scope>NUCLEOTIDE SEQUENCE [LARGE SCALE GENOMIC DNA]</scope>
    <source>
        <strain evidence="1 2">SWK14</strain>
    </source>
</reference>
<gene>
    <name evidence="1" type="ORF">RBSWK_05723</name>
</gene>
<dbReference type="Proteomes" id="UP000010959">
    <property type="component" value="Unassembled WGS sequence"/>
</dbReference>
<protein>
    <submittedName>
        <fullName evidence="1">Uncharacterized protein</fullName>
    </submittedName>
</protein>
<dbReference type="EMBL" id="AMWG01000159">
    <property type="protein sequence ID" value="ELP30332.1"/>
    <property type="molecule type" value="Genomic_DNA"/>
</dbReference>
<accession>L7C9J2</accession>
<sequence length="55" mass="6204">MRSTATSQECGVAVEMMDRQTNERSSVGLFVALRRRLSFSLWQIFRPPLPAECSG</sequence>
<organism evidence="1 2">
    <name type="scientific">Rhodopirellula baltica SWK14</name>
    <dbReference type="NCBI Taxonomy" id="993516"/>
    <lineage>
        <taxon>Bacteria</taxon>
        <taxon>Pseudomonadati</taxon>
        <taxon>Planctomycetota</taxon>
        <taxon>Planctomycetia</taxon>
        <taxon>Pirellulales</taxon>
        <taxon>Pirellulaceae</taxon>
        <taxon>Rhodopirellula</taxon>
    </lineage>
</organism>
<proteinExistence type="predicted"/>
<dbReference type="AlphaFoldDB" id="L7C9J2"/>